<feature type="domain" description="Protein kinase" evidence="3">
    <location>
        <begin position="149"/>
        <end position="512"/>
    </location>
</feature>
<dbReference type="InterPro" id="IPR011009">
    <property type="entry name" value="Kinase-like_dom_sf"/>
</dbReference>
<feature type="transmembrane region" description="Helical" evidence="2">
    <location>
        <begin position="539"/>
        <end position="561"/>
    </location>
</feature>
<dbReference type="PROSITE" id="PS50011">
    <property type="entry name" value="PROTEIN_KINASE_DOM"/>
    <property type="match status" value="1"/>
</dbReference>
<accession>A0A518KCZ0</accession>
<sequence>MSILIDSVAIFAANLANAPPSGVMKLTSIPQIYRNANRWRDIFAILSKHGLADWFSRFDLPFTKRLRGRGGAGKPTVRREERVRRALEELGPAFIKFGQVLATRPDMVGVELADELAKLQTAAPADPPEVVRRSIAMALGKPVEECFATFDDVPIASASIGQVHRARLFDGREVAVKVRRAGVEHLLRVDTDILIGLADLAEKLPEFAPYRPRATAIEFSRTVRRELDFRDELRRIEQFREAFAGDPRVLIPQPHAELSSGQVLTLQWLDGAKLSDPNFASLANTDLSEVARHGAEVFLEMIFDHGLYHADPHPGNLLILPGGVIGLLDFGMVGRISDALREDLEDMLIAIVADDPPELTAVLLRIGVCPTTLDEDAFSADIADFVDHYGQMDVDRFDLAGALTELFRLVRRHGVSLTPQLAMLLKLLVMLEGTAKRLSPHFSLVELLGPMQRRMILRRLNPMRQAKKIRRLYGEVEQLAEEMPRRVRDLLTQFQSGRFEVHLEHRGLEPSVNRLVLGLLTSSLILAGALMVRTEVWPIYGVSAPGAIAFVFSGLLGLRLLRAISKSGWLDSH</sequence>
<dbReference type="CDD" id="cd05121">
    <property type="entry name" value="ABC1_ADCK3-like"/>
    <property type="match status" value="1"/>
</dbReference>
<dbReference type="PANTHER" id="PTHR10566:SF113">
    <property type="entry name" value="PROTEIN ACTIVITY OF BC1 COMPLEX KINASE 7, CHLOROPLASTIC"/>
    <property type="match status" value="1"/>
</dbReference>
<dbReference type="Proteomes" id="UP000316426">
    <property type="component" value="Chromosome"/>
</dbReference>
<evidence type="ECO:0000256" key="1">
    <source>
        <dbReference type="ARBA" id="ARBA00009670"/>
    </source>
</evidence>
<reference evidence="4 5" key="1">
    <citation type="submission" date="2019-02" db="EMBL/GenBank/DDBJ databases">
        <title>Deep-cultivation of Planctomycetes and their phenomic and genomic characterization uncovers novel biology.</title>
        <authorList>
            <person name="Wiegand S."/>
            <person name="Jogler M."/>
            <person name="Boedeker C."/>
            <person name="Pinto D."/>
            <person name="Vollmers J."/>
            <person name="Rivas-Marin E."/>
            <person name="Kohn T."/>
            <person name="Peeters S.H."/>
            <person name="Heuer A."/>
            <person name="Rast P."/>
            <person name="Oberbeckmann S."/>
            <person name="Bunk B."/>
            <person name="Jeske O."/>
            <person name="Meyerdierks A."/>
            <person name="Storesund J.E."/>
            <person name="Kallscheuer N."/>
            <person name="Luecker S."/>
            <person name="Lage O.M."/>
            <person name="Pohl T."/>
            <person name="Merkel B.J."/>
            <person name="Hornburger P."/>
            <person name="Mueller R.-W."/>
            <person name="Bruemmer F."/>
            <person name="Labrenz M."/>
            <person name="Spormann A.M."/>
            <person name="Op den Camp H."/>
            <person name="Overmann J."/>
            <person name="Amann R."/>
            <person name="Jetten M.S.M."/>
            <person name="Mascher T."/>
            <person name="Medema M.H."/>
            <person name="Devos D.P."/>
            <person name="Kaster A.-K."/>
            <person name="Ovreas L."/>
            <person name="Rohde M."/>
            <person name="Galperin M.Y."/>
            <person name="Jogler C."/>
        </authorList>
    </citation>
    <scope>NUCLEOTIDE SEQUENCE [LARGE SCALE GENOMIC DNA]</scope>
    <source>
        <strain evidence="4 5">Spa11</strain>
    </source>
</reference>
<evidence type="ECO:0000259" key="3">
    <source>
        <dbReference type="PROSITE" id="PS50011"/>
    </source>
</evidence>
<keyword evidence="2" id="KW-0812">Transmembrane</keyword>
<evidence type="ECO:0000313" key="4">
    <source>
        <dbReference type="EMBL" id="QDV75673.1"/>
    </source>
</evidence>
<name>A0A518KCZ0_9BACT</name>
<keyword evidence="4" id="KW-0808">Transferase</keyword>
<keyword evidence="2" id="KW-0472">Membrane</keyword>
<comment type="similarity">
    <text evidence="1">Belongs to the protein kinase superfamily. ADCK protein kinase family.</text>
</comment>
<dbReference type="AlphaFoldDB" id="A0A518KCZ0"/>
<dbReference type="PANTHER" id="PTHR10566">
    <property type="entry name" value="CHAPERONE-ACTIVITY OF BC1 COMPLEX CABC1 -RELATED"/>
    <property type="match status" value="1"/>
</dbReference>
<dbReference type="InterPro" id="IPR004147">
    <property type="entry name" value="ABC1_dom"/>
</dbReference>
<dbReference type="GO" id="GO:0004672">
    <property type="term" value="F:protein kinase activity"/>
    <property type="evidence" value="ECO:0007669"/>
    <property type="project" value="InterPro"/>
</dbReference>
<dbReference type="InterPro" id="IPR050154">
    <property type="entry name" value="UbiB_kinase"/>
</dbReference>
<dbReference type="GO" id="GO:0005524">
    <property type="term" value="F:ATP binding"/>
    <property type="evidence" value="ECO:0007669"/>
    <property type="project" value="InterPro"/>
</dbReference>
<evidence type="ECO:0000256" key="2">
    <source>
        <dbReference type="SAM" id="Phobius"/>
    </source>
</evidence>
<keyword evidence="5" id="KW-1185">Reference proteome</keyword>
<dbReference type="KEGG" id="bmei:Spa11_38930"/>
<proteinExistence type="inferred from homology"/>
<dbReference type="EMBL" id="CP036349">
    <property type="protein sequence ID" value="QDV75673.1"/>
    <property type="molecule type" value="Genomic_DNA"/>
</dbReference>
<organism evidence="4 5">
    <name type="scientific">Botrimarina mediterranea</name>
    <dbReference type="NCBI Taxonomy" id="2528022"/>
    <lineage>
        <taxon>Bacteria</taxon>
        <taxon>Pseudomonadati</taxon>
        <taxon>Planctomycetota</taxon>
        <taxon>Planctomycetia</taxon>
        <taxon>Pirellulales</taxon>
        <taxon>Lacipirellulaceae</taxon>
        <taxon>Botrimarina</taxon>
    </lineage>
</organism>
<protein>
    <recommendedName>
        <fullName evidence="3">Protein kinase domain-containing protein</fullName>
    </recommendedName>
</protein>
<dbReference type="SUPFAM" id="SSF56112">
    <property type="entry name" value="Protein kinase-like (PK-like)"/>
    <property type="match status" value="1"/>
</dbReference>
<gene>
    <name evidence="4" type="primary">ubiB</name>
    <name evidence="4" type="ORF">Spa11_38930</name>
</gene>
<evidence type="ECO:0000313" key="5">
    <source>
        <dbReference type="Proteomes" id="UP000316426"/>
    </source>
</evidence>
<dbReference type="InterPro" id="IPR000719">
    <property type="entry name" value="Prot_kinase_dom"/>
</dbReference>
<keyword evidence="2" id="KW-1133">Transmembrane helix</keyword>
<dbReference type="Pfam" id="PF03109">
    <property type="entry name" value="ABC1"/>
    <property type="match status" value="1"/>
</dbReference>